<dbReference type="Proteomes" id="UP000290848">
    <property type="component" value="Unassembled WGS sequence"/>
</dbReference>
<dbReference type="InterPro" id="IPR050595">
    <property type="entry name" value="Bact_response_regulator"/>
</dbReference>
<dbReference type="SMART" id="SM00448">
    <property type="entry name" value="REC"/>
    <property type="match status" value="1"/>
</dbReference>
<dbReference type="PANTHER" id="PTHR44591">
    <property type="entry name" value="STRESS RESPONSE REGULATOR PROTEIN 1"/>
    <property type="match status" value="1"/>
</dbReference>
<dbReference type="Pfam" id="PF00072">
    <property type="entry name" value="Response_reg"/>
    <property type="match status" value="1"/>
</dbReference>
<accession>A0A4Q0M8M6</accession>
<comment type="caution">
    <text evidence="4">The sequence shown here is derived from an EMBL/GenBank/DDBJ whole genome shotgun (WGS) entry which is preliminary data.</text>
</comment>
<feature type="modified residue" description="4-aspartylphosphate" evidence="2">
    <location>
        <position position="74"/>
    </location>
</feature>
<dbReference type="PROSITE" id="PS50110">
    <property type="entry name" value="RESPONSE_REGULATORY"/>
    <property type="match status" value="1"/>
</dbReference>
<dbReference type="GO" id="GO:0000160">
    <property type="term" value="P:phosphorelay signal transduction system"/>
    <property type="evidence" value="ECO:0007669"/>
    <property type="project" value="InterPro"/>
</dbReference>
<protein>
    <submittedName>
        <fullName evidence="4">Response regulator</fullName>
    </submittedName>
</protein>
<organism evidence="4 5">
    <name type="scientific">Arcticibacter tournemirensis</name>
    <dbReference type="NCBI Taxonomy" id="699437"/>
    <lineage>
        <taxon>Bacteria</taxon>
        <taxon>Pseudomonadati</taxon>
        <taxon>Bacteroidota</taxon>
        <taxon>Sphingobacteriia</taxon>
        <taxon>Sphingobacteriales</taxon>
        <taxon>Sphingobacteriaceae</taxon>
        <taxon>Arcticibacter</taxon>
    </lineage>
</organism>
<gene>
    <name evidence="4" type="ORF">EKH83_12295</name>
</gene>
<dbReference type="Gene3D" id="3.40.50.2300">
    <property type="match status" value="1"/>
</dbReference>
<dbReference type="InterPro" id="IPR011006">
    <property type="entry name" value="CheY-like_superfamily"/>
</dbReference>
<dbReference type="PANTHER" id="PTHR44591:SF3">
    <property type="entry name" value="RESPONSE REGULATORY DOMAIN-CONTAINING PROTEIN"/>
    <property type="match status" value="1"/>
</dbReference>
<dbReference type="AlphaFoldDB" id="A0A4Q0M8M6"/>
<evidence type="ECO:0000313" key="5">
    <source>
        <dbReference type="Proteomes" id="UP000290848"/>
    </source>
</evidence>
<dbReference type="SUPFAM" id="SSF52172">
    <property type="entry name" value="CheY-like"/>
    <property type="match status" value="1"/>
</dbReference>
<evidence type="ECO:0000256" key="1">
    <source>
        <dbReference type="ARBA" id="ARBA00022553"/>
    </source>
</evidence>
<feature type="domain" description="Response regulatory" evidence="3">
    <location>
        <begin position="22"/>
        <end position="139"/>
    </location>
</feature>
<name>A0A4Q0M8M6_9SPHI</name>
<dbReference type="InterPro" id="IPR001789">
    <property type="entry name" value="Sig_transdc_resp-reg_receiver"/>
</dbReference>
<reference evidence="4 5" key="1">
    <citation type="submission" date="2018-12" db="EMBL/GenBank/DDBJ databases">
        <title>The Draft Genome Sequence of the Soil Bacterium Pedobacter tournemirensis R1.</title>
        <authorList>
            <person name="He J."/>
        </authorList>
    </citation>
    <scope>NUCLEOTIDE SEQUENCE [LARGE SCALE GENOMIC DNA]</scope>
    <source>
        <strain evidence="4 5">R1</strain>
    </source>
</reference>
<proteinExistence type="predicted"/>
<keyword evidence="1 2" id="KW-0597">Phosphoprotein</keyword>
<evidence type="ECO:0000313" key="4">
    <source>
        <dbReference type="EMBL" id="RXF69454.1"/>
    </source>
</evidence>
<dbReference type="EMBL" id="RXOC01000007">
    <property type="protein sequence ID" value="RXF69454.1"/>
    <property type="molecule type" value="Genomic_DNA"/>
</dbReference>
<evidence type="ECO:0000256" key="2">
    <source>
        <dbReference type="PROSITE-ProRule" id="PRU00169"/>
    </source>
</evidence>
<evidence type="ECO:0000259" key="3">
    <source>
        <dbReference type="PROSITE" id="PS50110"/>
    </source>
</evidence>
<sequence>MSAGIKIGYNIFINIVLVKVEELVLIDDELLANKIHSRLIGSVNHKIPLTSFTDPLKGIEYLKRNPSGILLLLDINMPVMSGWDCLDFMKKNNINTQVVILSSSINPIDRQRALEYSNVTGFLNKPLTKETISQLFQNG</sequence>